<protein>
    <submittedName>
        <fullName evidence="1">Uncharacterized protein</fullName>
    </submittedName>
</protein>
<accession>A0A8J7ALY9</accession>
<organism evidence="1 2">
    <name type="scientific">Vasconcelosia minhoensis LEGE 07310</name>
    <dbReference type="NCBI Taxonomy" id="915328"/>
    <lineage>
        <taxon>Bacteria</taxon>
        <taxon>Bacillati</taxon>
        <taxon>Cyanobacteriota</taxon>
        <taxon>Cyanophyceae</taxon>
        <taxon>Nodosilineales</taxon>
        <taxon>Cymatolegaceae</taxon>
        <taxon>Vasconcelosia</taxon>
        <taxon>Vasconcelosia minhoensis</taxon>
    </lineage>
</organism>
<dbReference type="Proteomes" id="UP000636505">
    <property type="component" value="Unassembled WGS sequence"/>
</dbReference>
<gene>
    <name evidence="1" type="ORF">IQ241_08990</name>
</gene>
<evidence type="ECO:0000313" key="2">
    <source>
        <dbReference type="Proteomes" id="UP000636505"/>
    </source>
</evidence>
<proteinExistence type="predicted"/>
<name>A0A8J7ALY9_9CYAN</name>
<dbReference type="EMBL" id="JADEXG010000016">
    <property type="protein sequence ID" value="MBE9077430.1"/>
    <property type="molecule type" value="Genomic_DNA"/>
</dbReference>
<evidence type="ECO:0000313" key="1">
    <source>
        <dbReference type="EMBL" id="MBE9077430.1"/>
    </source>
</evidence>
<comment type="caution">
    <text evidence="1">The sequence shown here is derived from an EMBL/GenBank/DDBJ whole genome shotgun (WGS) entry which is preliminary data.</text>
</comment>
<sequence>MYNLSKAVLKGRGLNPIIFGQTISHPDVQASVSYRRALQLQVQRYKRAVMGEMPYEAYRKVS</sequence>
<keyword evidence="2" id="KW-1185">Reference proteome</keyword>
<dbReference type="AlphaFoldDB" id="A0A8J7ALY9"/>
<reference evidence="1" key="1">
    <citation type="submission" date="2020-10" db="EMBL/GenBank/DDBJ databases">
        <authorList>
            <person name="Castelo-Branco R."/>
            <person name="Eusebio N."/>
            <person name="Adriana R."/>
            <person name="Vieira A."/>
            <person name="Brugerolle De Fraissinette N."/>
            <person name="Rezende De Castro R."/>
            <person name="Schneider M.P."/>
            <person name="Vasconcelos V."/>
            <person name="Leao P.N."/>
        </authorList>
    </citation>
    <scope>NUCLEOTIDE SEQUENCE</scope>
    <source>
        <strain evidence="1">LEGE 07310</strain>
    </source>
</reference>